<feature type="non-terminal residue" evidence="1">
    <location>
        <position position="42"/>
    </location>
</feature>
<sequence>MSILCHPGKANVVADALRKLPMGSITHVEEEKRELAKDVHRL</sequence>
<proteinExistence type="predicted"/>
<evidence type="ECO:0000313" key="1">
    <source>
        <dbReference type="EMBL" id="WMV19141.1"/>
    </source>
</evidence>
<evidence type="ECO:0000313" key="2">
    <source>
        <dbReference type="Proteomes" id="UP001234989"/>
    </source>
</evidence>
<keyword evidence="2" id="KW-1185">Reference proteome</keyword>
<dbReference type="AlphaFoldDB" id="A0AAF0Q973"/>
<protein>
    <submittedName>
        <fullName evidence="1">Uncharacterized protein</fullName>
    </submittedName>
</protein>
<dbReference type="EMBL" id="CP133614">
    <property type="protein sequence ID" value="WMV19141.1"/>
    <property type="molecule type" value="Genomic_DNA"/>
</dbReference>
<dbReference type="Proteomes" id="UP001234989">
    <property type="component" value="Chromosome 3"/>
</dbReference>
<organism evidence="1 2">
    <name type="scientific">Solanum verrucosum</name>
    <dbReference type="NCBI Taxonomy" id="315347"/>
    <lineage>
        <taxon>Eukaryota</taxon>
        <taxon>Viridiplantae</taxon>
        <taxon>Streptophyta</taxon>
        <taxon>Embryophyta</taxon>
        <taxon>Tracheophyta</taxon>
        <taxon>Spermatophyta</taxon>
        <taxon>Magnoliopsida</taxon>
        <taxon>eudicotyledons</taxon>
        <taxon>Gunneridae</taxon>
        <taxon>Pentapetalae</taxon>
        <taxon>asterids</taxon>
        <taxon>lamiids</taxon>
        <taxon>Solanales</taxon>
        <taxon>Solanaceae</taxon>
        <taxon>Solanoideae</taxon>
        <taxon>Solaneae</taxon>
        <taxon>Solanum</taxon>
    </lineage>
</organism>
<gene>
    <name evidence="1" type="ORF">MTR67_012526</name>
</gene>
<reference evidence="1" key="1">
    <citation type="submission" date="2023-08" db="EMBL/GenBank/DDBJ databases">
        <title>A de novo genome assembly of Solanum verrucosum Schlechtendal, a Mexican diploid species geographically isolated from the other diploid A-genome species in potato relatives.</title>
        <authorList>
            <person name="Hosaka K."/>
        </authorList>
    </citation>
    <scope>NUCLEOTIDE SEQUENCE</scope>
    <source>
        <tissue evidence="1">Young leaves</tissue>
    </source>
</reference>
<name>A0AAF0Q973_SOLVR</name>
<accession>A0AAF0Q973</accession>